<dbReference type="PROSITE" id="PS50109">
    <property type="entry name" value="HIS_KIN"/>
    <property type="match status" value="1"/>
</dbReference>
<dbReference type="GO" id="GO:0005524">
    <property type="term" value="F:ATP binding"/>
    <property type="evidence" value="ECO:0007669"/>
    <property type="project" value="UniProtKB-KW"/>
</dbReference>
<feature type="coiled-coil region" evidence="15">
    <location>
        <begin position="601"/>
        <end position="631"/>
    </location>
</feature>
<keyword evidence="8 19" id="KW-0418">Kinase</keyword>
<dbReference type="Gene3D" id="6.10.340.10">
    <property type="match status" value="1"/>
</dbReference>
<gene>
    <name evidence="19" type="ordered locus">Tmz1t_2709</name>
</gene>
<dbReference type="PANTHER" id="PTHR43711">
    <property type="entry name" value="TWO-COMPONENT HISTIDINE KINASE"/>
    <property type="match status" value="1"/>
</dbReference>
<dbReference type="Gene3D" id="1.10.287.130">
    <property type="match status" value="1"/>
</dbReference>
<dbReference type="EC" id="2.7.13.3" evidence="3"/>
<dbReference type="CDD" id="cd00082">
    <property type="entry name" value="HisKA"/>
    <property type="match status" value="1"/>
</dbReference>
<dbReference type="GO" id="GO:0016020">
    <property type="term" value="C:membrane"/>
    <property type="evidence" value="ECO:0007669"/>
    <property type="project" value="UniProtKB-SubCell"/>
</dbReference>
<protein>
    <recommendedName>
        <fullName evidence="14">Virulence sensor protein BvgS</fullName>
        <ecNumber evidence="3">2.7.13.3</ecNumber>
    </recommendedName>
</protein>
<evidence type="ECO:0000256" key="11">
    <source>
        <dbReference type="ARBA" id="ARBA00023012"/>
    </source>
</evidence>
<keyword evidence="7" id="KW-0547">Nucleotide-binding</keyword>
<dbReference type="SMART" id="SM00304">
    <property type="entry name" value="HAMP"/>
    <property type="match status" value="1"/>
</dbReference>
<dbReference type="FunFam" id="1.10.287.130:FF:000004">
    <property type="entry name" value="Ethylene receptor 1"/>
    <property type="match status" value="1"/>
</dbReference>
<evidence type="ECO:0000313" key="20">
    <source>
        <dbReference type="Proteomes" id="UP000002186"/>
    </source>
</evidence>
<dbReference type="InterPro" id="IPR036097">
    <property type="entry name" value="HisK_dim/P_sf"/>
</dbReference>
<keyword evidence="6 16" id="KW-0812">Transmembrane</keyword>
<evidence type="ECO:0000256" key="16">
    <source>
        <dbReference type="SAM" id="Phobius"/>
    </source>
</evidence>
<evidence type="ECO:0000256" key="5">
    <source>
        <dbReference type="ARBA" id="ARBA00022679"/>
    </source>
</evidence>
<dbReference type="SMART" id="SM00388">
    <property type="entry name" value="HisKA"/>
    <property type="match status" value="1"/>
</dbReference>
<dbReference type="Pfam" id="PF02518">
    <property type="entry name" value="HATPase_c"/>
    <property type="match status" value="1"/>
</dbReference>
<evidence type="ECO:0000259" key="17">
    <source>
        <dbReference type="PROSITE" id="PS50109"/>
    </source>
</evidence>
<dbReference type="InterPro" id="IPR005467">
    <property type="entry name" value="His_kinase_dom"/>
</dbReference>
<keyword evidence="12 16" id="KW-0472">Membrane</keyword>
<feature type="transmembrane region" description="Helical" evidence="16">
    <location>
        <begin position="537"/>
        <end position="559"/>
    </location>
</feature>
<dbReference type="AlphaFoldDB" id="C4KA85"/>
<dbReference type="Proteomes" id="UP000002186">
    <property type="component" value="Chromosome"/>
</dbReference>
<dbReference type="InterPro" id="IPR050736">
    <property type="entry name" value="Sensor_HK_Regulatory"/>
</dbReference>
<evidence type="ECO:0000256" key="4">
    <source>
        <dbReference type="ARBA" id="ARBA00022553"/>
    </source>
</evidence>
<reference evidence="20" key="1">
    <citation type="submission" date="2009-05" db="EMBL/GenBank/DDBJ databases">
        <title>Complete sequence of chromosome of Thauera sp. MZ1T.</title>
        <authorList>
            <consortium name="US DOE Joint Genome Institute"/>
            <person name="Lucas S."/>
            <person name="Copeland A."/>
            <person name="Lapidus A."/>
            <person name="Glavina del Rio T."/>
            <person name="Dalin E."/>
            <person name="Tice H."/>
            <person name="Bruce D."/>
            <person name="Goodwin L."/>
            <person name="Pitluck S."/>
            <person name="Sims D."/>
            <person name="Brettin T."/>
            <person name="Detter J.C."/>
            <person name="Han C."/>
            <person name="Larimer F."/>
            <person name="Land M."/>
            <person name="Hauser L."/>
            <person name="Kyrpides N."/>
            <person name="Mikhailova N."/>
            <person name="Sayler G.S."/>
        </authorList>
    </citation>
    <scope>NUCLEOTIDE SEQUENCE [LARGE SCALE GENOMIC DNA]</scope>
    <source>
        <strain evidence="20">MZ1T</strain>
    </source>
</reference>
<dbReference type="CDD" id="cd06225">
    <property type="entry name" value="HAMP"/>
    <property type="match status" value="1"/>
</dbReference>
<dbReference type="eggNOG" id="COG5002">
    <property type="taxonomic scope" value="Bacteria"/>
</dbReference>
<evidence type="ECO:0000256" key="8">
    <source>
        <dbReference type="ARBA" id="ARBA00022777"/>
    </source>
</evidence>
<dbReference type="InterPro" id="IPR004358">
    <property type="entry name" value="Sig_transdc_His_kin-like_C"/>
</dbReference>
<dbReference type="PRINTS" id="PR00344">
    <property type="entry name" value="BCTRLSENSOR"/>
</dbReference>
<evidence type="ECO:0000256" key="9">
    <source>
        <dbReference type="ARBA" id="ARBA00022840"/>
    </source>
</evidence>
<evidence type="ECO:0000256" key="1">
    <source>
        <dbReference type="ARBA" id="ARBA00000085"/>
    </source>
</evidence>
<dbReference type="HOGENOM" id="CLU_007001_0_0_4"/>
<dbReference type="Gene3D" id="3.30.565.10">
    <property type="entry name" value="Histidine kinase-like ATPase, C-terminal domain"/>
    <property type="match status" value="1"/>
</dbReference>
<comment type="function">
    <text evidence="13">Member of the two-component regulatory system BvgS/BvgA. Phosphorylates BvgA via a four-step phosphorelay in response to environmental signals.</text>
</comment>
<keyword evidence="9" id="KW-0067">ATP-binding</keyword>
<evidence type="ECO:0000256" key="10">
    <source>
        <dbReference type="ARBA" id="ARBA00022989"/>
    </source>
</evidence>
<reference evidence="19 20" key="2">
    <citation type="journal article" date="2012" name="Stand. Genomic Sci.">
        <title>Complete genome sequence of Thauera aminoaromatica strain MZ1T.</title>
        <authorList>
            <person name="Jiang K."/>
            <person name="Sanseverino J."/>
            <person name="Chauhan A."/>
            <person name="Lucas S."/>
            <person name="Copeland A."/>
            <person name="Lapidus A."/>
            <person name="Del Rio T.G."/>
            <person name="Dalin E."/>
            <person name="Tice H."/>
            <person name="Bruce D."/>
            <person name="Goodwin L."/>
            <person name="Pitluck S."/>
            <person name="Sims D."/>
            <person name="Brettin T."/>
            <person name="Detter J.C."/>
            <person name="Han C."/>
            <person name="Chang Y.J."/>
            <person name="Larimer F."/>
            <person name="Land M."/>
            <person name="Hauser L."/>
            <person name="Kyrpides N.C."/>
            <person name="Mikhailova N."/>
            <person name="Moser S."/>
            <person name="Jegier P."/>
            <person name="Close D."/>
            <person name="Debruyn J.M."/>
            <person name="Wang Y."/>
            <person name="Layton A.C."/>
            <person name="Allen M.S."/>
            <person name="Sayler G.S."/>
        </authorList>
    </citation>
    <scope>NUCLEOTIDE SEQUENCE [LARGE SCALE GENOMIC DNA]</scope>
    <source>
        <strain evidence="19 20">MZ1T</strain>
    </source>
</reference>
<keyword evidence="4" id="KW-0597">Phosphoprotein</keyword>
<dbReference type="InterPro" id="IPR036890">
    <property type="entry name" value="HATPase_C_sf"/>
</dbReference>
<dbReference type="EMBL" id="CP001281">
    <property type="protein sequence ID" value="ACR01311.1"/>
    <property type="molecule type" value="Genomic_DNA"/>
</dbReference>
<evidence type="ECO:0000259" key="18">
    <source>
        <dbReference type="PROSITE" id="PS50885"/>
    </source>
</evidence>
<dbReference type="GO" id="GO:0000155">
    <property type="term" value="F:phosphorelay sensor kinase activity"/>
    <property type="evidence" value="ECO:0007669"/>
    <property type="project" value="InterPro"/>
</dbReference>
<accession>C4KA85</accession>
<keyword evidence="10 16" id="KW-1133">Transmembrane helix</keyword>
<keyword evidence="15" id="KW-0175">Coiled coil</keyword>
<dbReference type="STRING" id="85643.Tmz1t_2709"/>
<evidence type="ECO:0000256" key="12">
    <source>
        <dbReference type="ARBA" id="ARBA00023136"/>
    </source>
</evidence>
<dbReference type="PANTHER" id="PTHR43711:SF26">
    <property type="entry name" value="SENSOR HISTIDINE KINASE RCSC"/>
    <property type="match status" value="1"/>
</dbReference>
<dbReference type="InterPro" id="IPR003661">
    <property type="entry name" value="HisK_dim/P_dom"/>
</dbReference>
<dbReference type="Pfam" id="PF00672">
    <property type="entry name" value="HAMP"/>
    <property type="match status" value="1"/>
</dbReference>
<dbReference type="KEGG" id="tmz:Tmz1t_2709"/>
<organism evidence="19 20">
    <name type="scientific">Thauera aminoaromatica</name>
    <dbReference type="NCBI Taxonomy" id="164330"/>
    <lineage>
        <taxon>Bacteria</taxon>
        <taxon>Pseudomonadati</taxon>
        <taxon>Pseudomonadota</taxon>
        <taxon>Betaproteobacteria</taxon>
        <taxon>Rhodocyclales</taxon>
        <taxon>Zoogloeaceae</taxon>
        <taxon>Thauera</taxon>
    </lineage>
</organism>
<dbReference type="FunFam" id="3.30.565.10:FF:000010">
    <property type="entry name" value="Sensor histidine kinase RcsC"/>
    <property type="match status" value="1"/>
</dbReference>
<sequence length="855" mass="94503">METPRAIRGMSLRAKLIAIFIAIKVVPLVLLAVFAWKAAHDLGRLVTERAITMSDVMRDTQMRTGQTAIDDAIDALDDRSREAIETLTTATARSIAQFLHERDGDIRAAASLPADAAAYRSFVDTRVRNIEEHGPYALDAEGERWVERDPQPRELALVRAPLPDNSNSFHYRAPDTHMRGTPRPLFLEITFIDRDGHERIKALSETGRQVLDPGLRDITRRENTFVRAETYWPALKALRPGEIHVSRVIGAQVRTHWIGDYTPTRAQALGKPFAPEDSGYAGLENPVGKRFRGLIRWAAPVLRQDRIIGYVTLALDHAHLMAFTDTLRPTPERFAPIADPASGNYAFIWDDEGHNISHARDYFIHGYDPATGERSVPWLDRELYEAWRSSGRSWPTFSAALTPYQDQRLTREPHPESTASGLVALDCRYLDFSPQCQGWHDMTEHGGSGSFTILFSGLRKLTTVATIPYYTGQYGRTPRGFGYVTIGANVDDFHRAATESGQRIGKMIGEADALTQHERDTLVGDIADQLRGTTTRLAASTLAMVLAVILIAIWMAGLLSRRITHVVDGIHRFEQGDLDQRLAAAGGDELAELARAFNRMADTVQRSIRSLEDARHTAEQANRMKSEFLANMSHELRTPLNGVIGFAELLSMELEDPEQRECATTIHDSARHLLAVVNDVLDLAKVEANRLTLVAQTIDLVPLVASVAALHKVNAEAKGVDLRLDLPAHPCIVDADPVRLRQIIENLLSNAVKFTREGHILVGLAAAADEISIRIADTGCGIARDEQERVFAPFYQAASFLNRGHGGTGLGLTLSRRLAHRMGGTIDLDSVPGKGSTFTLRLPRHFTAPAGGPQS</sequence>
<comment type="subcellular location">
    <subcellularLocation>
        <location evidence="2">Membrane</location>
    </subcellularLocation>
</comment>
<evidence type="ECO:0000256" key="15">
    <source>
        <dbReference type="SAM" id="Coils"/>
    </source>
</evidence>
<dbReference type="SUPFAM" id="SSF158472">
    <property type="entry name" value="HAMP domain-like"/>
    <property type="match status" value="1"/>
</dbReference>
<dbReference type="RefSeq" id="WP_012585626.1">
    <property type="nucleotide sequence ID" value="NC_011662.2"/>
</dbReference>
<keyword evidence="11" id="KW-0902">Two-component regulatory system</keyword>
<feature type="domain" description="Histidine kinase" evidence="17">
    <location>
        <begin position="631"/>
        <end position="846"/>
    </location>
</feature>
<dbReference type="InterPro" id="IPR003594">
    <property type="entry name" value="HATPase_dom"/>
</dbReference>
<dbReference type="SUPFAM" id="SSF47384">
    <property type="entry name" value="Homodimeric domain of signal transducing histidine kinase"/>
    <property type="match status" value="1"/>
</dbReference>
<name>C4KA85_THASP</name>
<evidence type="ECO:0000256" key="13">
    <source>
        <dbReference type="ARBA" id="ARBA00058004"/>
    </source>
</evidence>
<comment type="catalytic activity">
    <reaction evidence="1">
        <text>ATP + protein L-histidine = ADP + protein N-phospho-L-histidine.</text>
        <dbReference type="EC" id="2.7.13.3"/>
    </reaction>
</comment>
<proteinExistence type="predicted"/>
<feature type="transmembrane region" description="Helical" evidence="16">
    <location>
        <begin position="12"/>
        <end position="36"/>
    </location>
</feature>
<dbReference type="InterPro" id="IPR003660">
    <property type="entry name" value="HAMP_dom"/>
</dbReference>
<evidence type="ECO:0000256" key="6">
    <source>
        <dbReference type="ARBA" id="ARBA00022692"/>
    </source>
</evidence>
<evidence type="ECO:0000256" key="14">
    <source>
        <dbReference type="ARBA" id="ARBA00070152"/>
    </source>
</evidence>
<dbReference type="SMART" id="SM00387">
    <property type="entry name" value="HATPase_c"/>
    <property type="match status" value="1"/>
</dbReference>
<keyword evidence="5" id="KW-0808">Transferase</keyword>
<feature type="domain" description="HAMP" evidence="18">
    <location>
        <begin position="557"/>
        <end position="609"/>
    </location>
</feature>
<dbReference type="SUPFAM" id="SSF55874">
    <property type="entry name" value="ATPase domain of HSP90 chaperone/DNA topoisomerase II/histidine kinase"/>
    <property type="match status" value="1"/>
</dbReference>
<keyword evidence="20" id="KW-1185">Reference proteome</keyword>
<dbReference type="OrthoDB" id="5437527at2"/>
<evidence type="ECO:0000256" key="7">
    <source>
        <dbReference type="ARBA" id="ARBA00022741"/>
    </source>
</evidence>
<dbReference type="Pfam" id="PF00512">
    <property type="entry name" value="HisKA"/>
    <property type="match status" value="1"/>
</dbReference>
<evidence type="ECO:0000313" key="19">
    <source>
        <dbReference type="EMBL" id="ACR01311.1"/>
    </source>
</evidence>
<evidence type="ECO:0000256" key="2">
    <source>
        <dbReference type="ARBA" id="ARBA00004370"/>
    </source>
</evidence>
<dbReference type="PROSITE" id="PS50885">
    <property type="entry name" value="HAMP"/>
    <property type="match status" value="1"/>
</dbReference>
<evidence type="ECO:0000256" key="3">
    <source>
        <dbReference type="ARBA" id="ARBA00012438"/>
    </source>
</evidence>